<dbReference type="InterPro" id="IPR014001">
    <property type="entry name" value="Helicase_ATP-bd"/>
</dbReference>
<evidence type="ECO:0000259" key="2">
    <source>
        <dbReference type="PROSITE" id="PS51194"/>
    </source>
</evidence>
<dbReference type="EMBL" id="JADNYM010000004">
    <property type="protein sequence ID" value="MBG0738543.1"/>
    <property type="molecule type" value="Genomic_DNA"/>
</dbReference>
<sequence>MADPLVQGLYESLHTDGLAARLAAQPDLTSTFEKVDDDTSPEVLARHVSELARVALAQAKPEHRVALANNLLQALQHPDTIHPGPQELRSLAAPAGLRRRNLRRPTTRLSDAALLTNGKDDPNLAAEIRAEMASASRVDLLCAFIRWTGLRLLEPALEELRGRGIRLRVLTSTYMGATERRAIDDLVTKYGAEVRINYETHATRLHAKAWLFRRSTGFDTAYVGSSNLSAAAMLDGLEWNVRLSSVGTARLLQKFEITFDSYWEQRAFQPYDPGNDGDKLDAALARNGGRAASRPDTFTGLEVQPYLHQQEMLEDLESARAIHGRHRNLLVAATGTGKTVVAALDYQRLCAAAGRDLTLLFVAHRQEILKQSLATYRNVLQSGSFGELYVGEHKPKDWKHVFASVQSLAALGIGTIEPGQFDVVVIDEFHHAQAPTYRAILEHLQPQELLGLTATPERGDGINVADQFFSGRTASELRLWDALEADLLVPFHYFGVADDVDLSQVEWKRGNYDTGQLDRLYTGNDARAAKVIKELRDKVTSTDGMRALGFCVSVQHTHYMAEVFNAAGIAAVAVSGQTPDDERAAALSRLRSRELNVIFAVDLFNEGLDLPEVDTIMLLRPTQSATVFLQQLGRGLRRAKDKSVLTVLDYIGQQRREFRFDAKYRALTGLSRKALEKAVIDEFPFLPSGSQIVLDRVAQQIVLANIKAQLRFNRAQLVTDVRSHAELLLEDFLRESGNSLQDVYRKTGDSWTALLRDAGLLEDGRMASGDQLAYIDRPVPVAAGPERSIAEELLVLKRMTQLLCIDDPERADAYTRLTSPGAQRYDDLGLREQTFARMLFFALWPEAGGFTSYDEGIDYLRQFPHACAEIQQLAALGLKRSRYAPKGLGHGLQHIPLYSHATYRREEILAALGFLSVHGRKARHREGVAWSAETKTDAFFVTLEKDVKDRAASIMYKDYALSEDLFHWESQNSTSPESPVGQRYLDHKAFGSQILFFTRARENDDTGMTMPYTCLGQVDYVQHSGSKPIAITWKLQRPMPADVFVSASAVAQ</sequence>
<dbReference type="CDD" id="cd18032">
    <property type="entry name" value="DEXHc_RE_I_III_res"/>
    <property type="match status" value="1"/>
</dbReference>
<evidence type="ECO:0000259" key="1">
    <source>
        <dbReference type="PROSITE" id="PS51192"/>
    </source>
</evidence>
<dbReference type="Proteomes" id="UP000655366">
    <property type="component" value="Unassembled WGS sequence"/>
</dbReference>
<evidence type="ECO:0000313" key="4">
    <source>
        <dbReference type="Proteomes" id="UP000655366"/>
    </source>
</evidence>
<protein>
    <submittedName>
        <fullName evidence="3">DUF3427 domain-containing protein</fullName>
    </submittedName>
</protein>
<dbReference type="Pfam" id="PF13091">
    <property type="entry name" value="PLDc_2"/>
    <property type="match status" value="1"/>
</dbReference>
<dbReference type="InterPro" id="IPR021835">
    <property type="entry name" value="DUF3427"/>
</dbReference>
<proteinExistence type="predicted"/>
<dbReference type="SMART" id="SM00487">
    <property type="entry name" value="DEXDc"/>
    <property type="match status" value="1"/>
</dbReference>
<dbReference type="Gene3D" id="3.30.870.10">
    <property type="entry name" value="Endonuclease Chain A"/>
    <property type="match status" value="1"/>
</dbReference>
<feature type="domain" description="Helicase ATP-binding" evidence="1">
    <location>
        <begin position="319"/>
        <end position="474"/>
    </location>
</feature>
<accession>A0A931CHP3</accession>
<dbReference type="Pfam" id="PF04851">
    <property type="entry name" value="ResIII"/>
    <property type="match status" value="1"/>
</dbReference>
<organism evidence="3 4">
    <name type="scientific">Arthrobacter terrae</name>
    <dbReference type="NCBI Taxonomy" id="2935737"/>
    <lineage>
        <taxon>Bacteria</taxon>
        <taxon>Bacillati</taxon>
        <taxon>Actinomycetota</taxon>
        <taxon>Actinomycetes</taxon>
        <taxon>Micrococcales</taxon>
        <taxon>Micrococcaceae</taxon>
        <taxon>Arthrobacter</taxon>
    </lineage>
</organism>
<dbReference type="PROSITE" id="PS51192">
    <property type="entry name" value="HELICASE_ATP_BIND_1"/>
    <property type="match status" value="1"/>
</dbReference>
<dbReference type="AlphaFoldDB" id="A0A931CHP3"/>
<dbReference type="SUPFAM" id="SSF56024">
    <property type="entry name" value="Phospholipase D/nuclease"/>
    <property type="match status" value="1"/>
</dbReference>
<dbReference type="CDD" id="cd09203">
    <property type="entry name" value="PLDc_N_DEXD_b1"/>
    <property type="match status" value="1"/>
</dbReference>
<dbReference type="InterPro" id="IPR027417">
    <property type="entry name" value="P-loop_NTPase"/>
</dbReference>
<dbReference type="Pfam" id="PF00271">
    <property type="entry name" value="Helicase_C"/>
    <property type="match status" value="1"/>
</dbReference>
<dbReference type="InterPro" id="IPR001650">
    <property type="entry name" value="Helicase_C-like"/>
</dbReference>
<reference evidence="3 4" key="1">
    <citation type="submission" date="2020-11" db="EMBL/GenBank/DDBJ databases">
        <title>Arthrobacter antarcticus sp. nov., isolated from Antarctic Soil.</title>
        <authorList>
            <person name="Li J."/>
        </authorList>
    </citation>
    <scope>NUCLEOTIDE SEQUENCE [LARGE SCALE GENOMIC DNA]</scope>
    <source>
        <strain evidence="3 4">Z1-20</strain>
    </source>
</reference>
<dbReference type="SUPFAM" id="SSF52540">
    <property type="entry name" value="P-loop containing nucleoside triphosphate hydrolases"/>
    <property type="match status" value="1"/>
</dbReference>
<dbReference type="GO" id="GO:0016887">
    <property type="term" value="F:ATP hydrolysis activity"/>
    <property type="evidence" value="ECO:0007669"/>
    <property type="project" value="TreeGrafter"/>
</dbReference>
<gene>
    <name evidence="3" type="ORF">IV500_03790</name>
</gene>
<dbReference type="GO" id="GO:0003677">
    <property type="term" value="F:DNA binding"/>
    <property type="evidence" value="ECO:0007669"/>
    <property type="project" value="InterPro"/>
</dbReference>
<feature type="domain" description="Helicase C-terminal" evidence="2">
    <location>
        <begin position="534"/>
        <end position="691"/>
    </location>
</feature>
<dbReference type="InterPro" id="IPR006935">
    <property type="entry name" value="Helicase/UvrB_N"/>
</dbReference>
<dbReference type="Gene3D" id="3.40.50.300">
    <property type="entry name" value="P-loop containing nucleotide triphosphate hydrolases"/>
    <property type="match status" value="2"/>
</dbReference>
<dbReference type="InterPro" id="IPR052511">
    <property type="entry name" value="ATP-dep_Helicase"/>
</dbReference>
<keyword evidence="4" id="KW-1185">Reference proteome</keyword>
<dbReference type="InterPro" id="IPR025202">
    <property type="entry name" value="PLD-like_dom"/>
</dbReference>
<dbReference type="CDD" id="cd18799">
    <property type="entry name" value="SF2_C_EcoAI-like"/>
    <property type="match status" value="1"/>
</dbReference>
<dbReference type="PROSITE" id="PS51194">
    <property type="entry name" value="HELICASE_CTER"/>
    <property type="match status" value="1"/>
</dbReference>
<dbReference type="GO" id="GO:0005524">
    <property type="term" value="F:ATP binding"/>
    <property type="evidence" value="ECO:0007669"/>
    <property type="project" value="InterPro"/>
</dbReference>
<dbReference type="PANTHER" id="PTHR47962:SF7">
    <property type="entry name" value="MITOCHONDRIAL ATP-DEPENDENT HELICASE IRC3-RELATED"/>
    <property type="match status" value="1"/>
</dbReference>
<dbReference type="SMART" id="SM00490">
    <property type="entry name" value="HELICc"/>
    <property type="match status" value="1"/>
</dbReference>
<evidence type="ECO:0000313" key="3">
    <source>
        <dbReference type="EMBL" id="MBG0738543.1"/>
    </source>
</evidence>
<dbReference type="PANTHER" id="PTHR47962">
    <property type="entry name" value="ATP-DEPENDENT HELICASE LHR-RELATED-RELATED"/>
    <property type="match status" value="1"/>
</dbReference>
<name>A0A931CHP3_9MICC</name>
<dbReference type="Pfam" id="PF11907">
    <property type="entry name" value="DUF3427"/>
    <property type="match status" value="1"/>
</dbReference>
<comment type="caution">
    <text evidence="3">The sequence shown here is derived from an EMBL/GenBank/DDBJ whole genome shotgun (WGS) entry which is preliminary data.</text>
</comment>